<dbReference type="PANTHER" id="PTHR42754">
    <property type="entry name" value="ENDOGLUCANASE"/>
    <property type="match status" value="1"/>
</dbReference>
<keyword evidence="2" id="KW-0732">Signal</keyword>
<dbReference type="PROSITE" id="PS51257">
    <property type="entry name" value="PROKAR_LIPOPROTEIN"/>
    <property type="match status" value="1"/>
</dbReference>
<sequence>MAISISRFIILLSIICVSFSCSSSSDSNNPNDNSSDPNINDPIDTTTESAIEFQKNYQTNDSIFTLNSAIQLNDSSYTIAGAVRYNGSFNKNTIMKFDKYGNRVWTKIMQESYTPQGIEKLFLNGTGFMGYRGHHYDVDNSSHILYYNSSGDVVNEIFTNNDILGNDIIKDGNNYVITGIESNNMHLRKLDENGQLLWDYSYGSSEAFSVSKLTDGNYILIGGANSDGTSADYLIKTNNSGEKIWSKNSRGFNTLAISNNQFLAVVYTGYFSGNLVRFDENGNTIWTRELTNFITDINKPSPLTLVNYDMEYFICTYVNLSNDLNILVLDENGNEINSHIIDNYNGADYTFVSKTIDNGLLIGYTGVFDFGIVKISNEFLFK</sequence>
<name>A0A3E0HGN3_9FLAO</name>
<organism evidence="3 4">
    <name type="scientific">Tenacibaculum gallaicum</name>
    <dbReference type="NCBI Taxonomy" id="561505"/>
    <lineage>
        <taxon>Bacteria</taxon>
        <taxon>Pseudomonadati</taxon>
        <taxon>Bacteroidota</taxon>
        <taxon>Flavobacteriia</taxon>
        <taxon>Flavobacteriales</taxon>
        <taxon>Flavobacteriaceae</taxon>
        <taxon>Tenacibaculum</taxon>
    </lineage>
</organism>
<accession>A0A3E0HGN3</accession>
<dbReference type="SUPFAM" id="SSF50998">
    <property type="entry name" value="Quinoprotein alcohol dehydrogenase-like"/>
    <property type="match status" value="1"/>
</dbReference>
<dbReference type="PANTHER" id="PTHR42754:SF1">
    <property type="entry name" value="LIPOPROTEIN"/>
    <property type="match status" value="1"/>
</dbReference>
<evidence type="ECO:0000313" key="4">
    <source>
        <dbReference type="Proteomes" id="UP000256884"/>
    </source>
</evidence>
<dbReference type="InterPro" id="IPR011047">
    <property type="entry name" value="Quinoprotein_ADH-like_sf"/>
</dbReference>
<feature type="signal peptide" evidence="2">
    <location>
        <begin position="1"/>
        <end position="27"/>
    </location>
</feature>
<comment type="caution">
    <text evidence="3">The sequence shown here is derived from an EMBL/GenBank/DDBJ whole genome shotgun (WGS) entry which is preliminary data.</text>
</comment>
<dbReference type="RefSeq" id="WP_115902057.1">
    <property type="nucleotide sequence ID" value="NZ_QUNS01000010.1"/>
</dbReference>
<evidence type="ECO:0008006" key="5">
    <source>
        <dbReference type="Google" id="ProtNLM"/>
    </source>
</evidence>
<dbReference type="Proteomes" id="UP000256884">
    <property type="component" value="Unassembled WGS sequence"/>
</dbReference>
<dbReference type="EMBL" id="QUNS01000010">
    <property type="protein sequence ID" value="REH44980.1"/>
    <property type="molecule type" value="Genomic_DNA"/>
</dbReference>
<gene>
    <name evidence="3" type="ORF">C7448_1103</name>
</gene>
<reference evidence="3 4" key="1">
    <citation type="submission" date="2018-08" db="EMBL/GenBank/DDBJ databases">
        <title>Genomic Encyclopedia of Type Strains, Phase IV (KMG-IV): sequencing the most valuable type-strain genomes for metagenomic binning, comparative biology and taxonomic classification.</title>
        <authorList>
            <person name="Goeker M."/>
        </authorList>
    </citation>
    <scope>NUCLEOTIDE SEQUENCE [LARGE SCALE GENOMIC DNA]</scope>
    <source>
        <strain evidence="3 4">DSM 18841</strain>
    </source>
</reference>
<feature type="region of interest" description="Disordered" evidence="1">
    <location>
        <begin position="25"/>
        <end position="44"/>
    </location>
</feature>
<keyword evidence="4" id="KW-1185">Reference proteome</keyword>
<proteinExistence type="predicted"/>
<dbReference type="InterPro" id="IPR015943">
    <property type="entry name" value="WD40/YVTN_repeat-like_dom_sf"/>
</dbReference>
<evidence type="ECO:0000256" key="1">
    <source>
        <dbReference type="SAM" id="MobiDB-lite"/>
    </source>
</evidence>
<dbReference type="Gene3D" id="2.130.10.10">
    <property type="entry name" value="YVTN repeat-like/Quinoprotein amine dehydrogenase"/>
    <property type="match status" value="1"/>
</dbReference>
<evidence type="ECO:0000313" key="3">
    <source>
        <dbReference type="EMBL" id="REH44980.1"/>
    </source>
</evidence>
<dbReference type="AlphaFoldDB" id="A0A3E0HGN3"/>
<dbReference type="OrthoDB" id="264813at2"/>
<evidence type="ECO:0000256" key="2">
    <source>
        <dbReference type="SAM" id="SignalP"/>
    </source>
</evidence>
<protein>
    <recommendedName>
        <fullName evidence="5">Pyrroloquinoline-quinone binding quinoprotein</fullName>
    </recommendedName>
</protein>
<feature type="chain" id="PRO_5017779004" description="Pyrroloquinoline-quinone binding quinoprotein" evidence="2">
    <location>
        <begin position="28"/>
        <end position="382"/>
    </location>
</feature>